<evidence type="ECO:0000313" key="2">
    <source>
        <dbReference type="EMBL" id="KRN27726.1"/>
    </source>
</evidence>
<accession>A0A0R2FHK3</accession>
<dbReference type="EMBL" id="JQAZ01000007">
    <property type="protein sequence ID" value="KRN30309.1"/>
    <property type="molecule type" value="Genomic_DNA"/>
</dbReference>
<dbReference type="PANTHER" id="PTHR36180">
    <property type="entry name" value="DNA-BINDING PROTEIN-RELATED-RELATED"/>
    <property type="match status" value="1"/>
</dbReference>
<dbReference type="InterPro" id="IPR005039">
    <property type="entry name" value="Ant_C"/>
</dbReference>
<dbReference type="EMBL" id="JQAT01000006">
    <property type="protein sequence ID" value="KRN27726.1"/>
    <property type="molecule type" value="Genomic_DNA"/>
</dbReference>
<dbReference type="AlphaFoldDB" id="A0A0R2FHK3"/>
<feature type="domain" description="Bro-N" evidence="1">
    <location>
        <begin position="1"/>
        <end position="105"/>
    </location>
</feature>
<dbReference type="Pfam" id="PF02498">
    <property type="entry name" value="Bro-N"/>
    <property type="match status" value="1"/>
</dbReference>
<organism evidence="2 5">
    <name type="scientific">Lactobacillus selangorensis</name>
    <dbReference type="NCBI Taxonomy" id="81857"/>
    <lineage>
        <taxon>Bacteria</taxon>
        <taxon>Bacillati</taxon>
        <taxon>Bacillota</taxon>
        <taxon>Bacilli</taxon>
        <taxon>Lactobacillales</taxon>
        <taxon>Lactobacillaceae</taxon>
        <taxon>Lactobacillus</taxon>
    </lineage>
</organism>
<keyword evidence="4" id="KW-1185">Reference proteome</keyword>
<dbReference type="STRING" id="81857.IV38_GL001939"/>
<gene>
    <name evidence="2" type="ORF">IV38_GL001939</name>
    <name evidence="3" type="ORF">IV40_GL001898</name>
</gene>
<reference evidence="4 5" key="1">
    <citation type="journal article" date="2015" name="Genome Announc.">
        <title>Expanding the biotechnology potential of lactobacilli through comparative genomics of 213 strains and associated genera.</title>
        <authorList>
            <person name="Sun Z."/>
            <person name="Harris H.M."/>
            <person name="McCann A."/>
            <person name="Guo C."/>
            <person name="Argimon S."/>
            <person name="Zhang W."/>
            <person name="Yang X."/>
            <person name="Jeffery I.B."/>
            <person name="Cooney J.C."/>
            <person name="Kagawa T.F."/>
            <person name="Liu W."/>
            <person name="Song Y."/>
            <person name="Salvetti E."/>
            <person name="Wrobel A."/>
            <person name="Rasinkangas P."/>
            <person name="Parkhill J."/>
            <person name="Rea M.C."/>
            <person name="O'Sullivan O."/>
            <person name="Ritari J."/>
            <person name="Douillard F.P."/>
            <person name="Paul Ross R."/>
            <person name="Yang R."/>
            <person name="Briner A.E."/>
            <person name="Felis G.E."/>
            <person name="de Vos W.M."/>
            <person name="Barrangou R."/>
            <person name="Klaenhammer T.R."/>
            <person name="Caufield P.W."/>
            <person name="Cui Y."/>
            <person name="Zhang H."/>
            <person name="O'Toole P.W."/>
        </authorList>
    </citation>
    <scope>NUCLEOTIDE SEQUENCE [LARGE SCALE GENOMIC DNA]</scope>
    <source>
        <strain evidence="2 5">ATCC BAA-66</strain>
        <strain evidence="3 4">DSM 13344</strain>
    </source>
</reference>
<name>A0A0R2FHK3_9LACO</name>
<evidence type="ECO:0000259" key="1">
    <source>
        <dbReference type="PROSITE" id="PS51750"/>
    </source>
</evidence>
<dbReference type="OrthoDB" id="9812611at2"/>
<dbReference type="PROSITE" id="PS51750">
    <property type="entry name" value="BRO_N"/>
    <property type="match status" value="1"/>
</dbReference>
<sequence length="254" mass="29262">MNELQNFDFKGNQVRTVLIDDEPYFVGKDVTDILGYQNGSRDLNTHVDDEDRLQYQISTSGQMRKQTIINESGLYSLILSSKLPSAKEFKHWVTSEVLPTIRKHGAYMTPDTIEKALTDPDTIIQLATQLKREREGRMLAEQQVNELQPKATYYDLILQSKSLLSVSKISKDYGMSARKFNSLLHEFGVQFRQGDIWLLYAKYQDKGYTQTSSYAIDDSYSRVLTKWTQAGRLFLYQLLKEHDLLPLIEKDGVA</sequence>
<dbReference type="RefSeq" id="WP_057770784.1">
    <property type="nucleotide sequence ID" value="NZ_JQAT01000006.1"/>
</dbReference>
<dbReference type="PATRIC" id="fig|81857.3.peg.1965"/>
<protein>
    <submittedName>
        <fullName evidence="2">Anti-repressor-like protein</fullName>
    </submittedName>
</protein>
<dbReference type="GO" id="GO:0003677">
    <property type="term" value="F:DNA binding"/>
    <property type="evidence" value="ECO:0007669"/>
    <property type="project" value="InterPro"/>
</dbReference>
<evidence type="ECO:0000313" key="4">
    <source>
        <dbReference type="Proteomes" id="UP000051645"/>
    </source>
</evidence>
<evidence type="ECO:0000313" key="5">
    <source>
        <dbReference type="Proteomes" id="UP000051751"/>
    </source>
</evidence>
<dbReference type="Proteomes" id="UP000051751">
    <property type="component" value="Unassembled WGS sequence"/>
</dbReference>
<dbReference type="Proteomes" id="UP000051645">
    <property type="component" value="Unassembled WGS sequence"/>
</dbReference>
<dbReference type="Pfam" id="PF03374">
    <property type="entry name" value="ANT"/>
    <property type="match status" value="1"/>
</dbReference>
<dbReference type="SMART" id="SM01040">
    <property type="entry name" value="Bro-N"/>
    <property type="match status" value="1"/>
</dbReference>
<comment type="caution">
    <text evidence="2">The sequence shown here is derived from an EMBL/GenBank/DDBJ whole genome shotgun (WGS) entry which is preliminary data.</text>
</comment>
<evidence type="ECO:0000313" key="3">
    <source>
        <dbReference type="EMBL" id="KRN30309.1"/>
    </source>
</evidence>
<proteinExistence type="predicted"/>
<dbReference type="PANTHER" id="PTHR36180:SF2">
    <property type="entry name" value="BRO FAMILY PROTEIN"/>
    <property type="match status" value="1"/>
</dbReference>
<dbReference type="InterPro" id="IPR003497">
    <property type="entry name" value="BRO_N_domain"/>
</dbReference>